<reference evidence="3 4" key="1">
    <citation type="submission" date="2017-07" db="EMBL/GenBank/DDBJ databases">
        <title>Leptospira spp. isolated from tropical soils.</title>
        <authorList>
            <person name="Thibeaux R."/>
            <person name="Iraola G."/>
            <person name="Ferres I."/>
            <person name="Bierque E."/>
            <person name="Girault D."/>
            <person name="Soupe-Gilbert M.-E."/>
            <person name="Picardeau M."/>
            <person name="Goarant C."/>
        </authorList>
    </citation>
    <scope>NUCLEOTIDE SEQUENCE [LARGE SCALE GENOMIC DNA]</scope>
    <source>
        <strain evidence="1 4">FH2-B-C1</strain>
        <strain evidence="2 3">FH2-B-D1</strain>
    </source>
</reference>
<gene>
    <name evidence="2" type="ORF">CH376_13080</name>
    <name evidence="1" type="ORF">CH380_03355</name>
</gene>
<proteinExistence type="predicted"/>
<comment type="caution">
    <text evidence="1">The sequence shown here is derived from an EMBL/GenBank/DDBJ whole genome shotgun (WGS) entry which is preliminary data.</text>
</comment>
<accession>A0A2M9YT92</accession>
<name>A0A2M9YT92_9LEPT</name>
<protein>
    <submittedName>
        <fullName evidence="1">Uncharacterized protein</fullName>
    </submittedName>
</protein>
<evidence type="ECO:0000313" key="4">
    <source>
        <dbReference type="Proteomes" id="UP000232188"/>
    </source>
</evidence>
<evidence type="ECO:0000313" key="2">
    <source>
        <dbReference type="EMBL" id="PJZ61428.1"/>
    </source>
</evidence>
<dbReference type="Proteomes" id="UP000232149">
    <property type="component" value="Unassembled WGS sequence"/>
</dbReference>
<dbReference type="EMBL" id="NPDV01000002">
    <property type="protein sequence ID" value="PJZ54765.1"/>
    <property type="molecule type" value="Genomic_DNA"/>
</dbReference>
<evidence type="ECO:0000313" key="3">
    <source>
        <dbReference type="Proteomes" id="UP000232149"/>
    </source>
</evidence>
<sequence length="73" mass="8554">MSEVYEKKIRIRFSKTILEVLVLFSFSKQLRKKIQVVLEFSLCSFSEWKAVTESLKKISILLCKTRILSLKNG</sequence>
<dbReference type="Proteomes" id="UP000232188">
    <property type="component" value="Unassembled WGS sequence"/>
</dbReference>
<keyword evidence="3" id="KW-1185">Reference proteome</keyword>
<dbReference type="EMBL" id="NPDU01000032">
    <property type="protein sequence ID" value="PJZ61428.1"/>
    <property type="molecule type" value="Genomic_DNA"/>
</dbReference>
<evidence type="ECO:0000313" key="1">
    <source>
        <dbReference type="EMBL" id="PJZ54765.1"/>
    </source>
</evidence>
<organism evidence="1 4">
    <name type="scientific">Leptospira adleri</name>
    <dbReference type="NCBI Taxonomy" id="2023186"/>
    <lineage>
        <taxon>Bacteria</taxon>
        <taxon>Pseudomonadati</taxon>
        <taxon>Spirochaetota</taxon>
        <taxon>Spirochaetia</taxon>
        <taxon>Leptospirales</taxon>
        <taxon>Leptospiraceae</taxon>
        <taxon>Leptospira</taxon>
    </lineage>
</organism>
<dbReference type="AlphaFoldDB" id="A0A2M9YT92"/>